<evidence type="ECO:0000259" key="3">
    <source>
        <dbReference type="Pfam" id="PF03763"/>
    </source>
</evidence>
<feature type="region of interest" description="Disordered" evidence="2">
    <location>
        <begin position="326"/>
        <end position="345"/>
    </location>
</feature>
<dbReference type="EMBL" id="JAGYWB010000009">
    <property type="protein sequence ID" value="KAI0511511.1"/>
    <property type="molecule type" value="Genomic_DNA"/>
</dbReference>
<dbReference type="PANTHER" id="PTHR31471">
    <property type="entry name" value="OS02G0116800 PROTEIN"/>
    <property type="match status" value="1"/>
</dbReference>
<comment type="similarity">
    <text evidence="1">Belongs to the remorin family.</text>
</comment>
<evidence type="ECO:0000313" key="4">
    <source>
        <dbReference type="EMBL" id="KAI0511511.1"/>
    </source>
</evidence>
<name>A0A8T3BHZ5_DENNO</name>
<evidence type="ECO:0000256" key="2">
    <source>
        <dbReference type="SAM" id="MobiDB-lite"/>
    </source>
</evidence>
<gene>
    <name evidence="4" type="ORF">KFK09_012141</name>
</gene>
<dbReference type="InterPro" id="IPR005516">
    <property type="entry name" value="Remorin_C"/>
</dbReference>
<dbReference type="SMR" id="A0A8T3BHZ5"/>
<feature type="region of interest" description="Disordered" evidence="2">
    <location>
        <begin position="28"/>
        <end position="84"/>
    </location>
</feature>
<reference evidence="4" key="1">
    <citation type="journal article" date="2022" name="Front. Genet.">
        <title>Chromosome-Scale Assembly of the Dendrobium nobile Genome Provides Insights Into the Molecular Mechanism of the Biosynthesis of the Medicinal Active Ingredient of Dendrobium.</title>
        <authorList>
            <person name="Xu Q."/>
            <person name="Niu S.-C."/>
            <person name="Li K.-L."/>
            <person name="Zheng P.-J."/>
            <person name="Zhang X.-J."/>
            <person name="Jia Y."/>
            <person name="Liu Y."/>
            <person name="Niu Y.-X."/>
            <person name="Yu L.-H."/>
            <person name="Chen D.-F."/>
            <person name="Zhang G.-Q."/>
        </authorList>
    </citation>
    <scope>NUCLEOTIDE SEQUENCE</scope>
    <source>
        <tissue evidence="4">Leaf</tissue>
    </source>
</reference>
<keyword evidence="5" id="KW-1185">Reference proteome</keyword>
<feature type="compositionally biased region" description="Polar residues" evidence="2">
    <location>
        <begin position="72"/>
        <end position="81"/>
    </location>
</feature>
<evidence type="ECO:0000256" key="1">
    <source>
        <dbReference type="ARBA" id="ARBA00005711"/>
    </source>
</evidence>
<feature type="compositionally biased region" description="Basic and acidic residues" evidence="2">
    <location>
        <begin position="326"/>
        <end position="337"/>
    </location>
</feature>
<protein>
    <recommendedName>
        <fullName evidence="3">Remorin C-terminal domain-containing protein</fullName>
    </recommendedName>
</protein>
<dbReference type="OrthoDB" id="687404at2759"/>
<proteinExistence type="inferred from homology"/>
<comment type="caution">
    <text evidence="4">The sequence shown here is derived from an EMBL/GenBank/DDBJ whole genome shotgun (WGS) entry which is preliminary data.</text>
</comment>
<evidence type="ECO:0000313" key="5">
    <source>
        <dbReference type="Proteomes" id="UP000829196"/>
    </source>
</evidence>
<organism evidence="4 5">
    <name type="scientific">Dendrobium nobile</name>
    <name type="common">Orchid</name>
    <dbReference type="NCBI Taxonomy" id="94219"/>
    <lineage>
        <taxon>Eukaryota</taxon>
        <taxon>Viridiplantae</taxon>
        <taxon>Streptophyta</taxon>
        <taxon>Embryophyta</taxon>
        <taxon>Tracheophyta</taxon>
        <taxon>Spermatophyta</taxon>
        <taxon>Magnoliopsida</taxon>
        <taxon>Liliopsida</taxon>
        <taxon>Asparagales</taxon>
        <taxon>Orchidaceae</taxon>
        <taxon>Epidendroideae</taxon>
        <taxon>Malaxideae</taxon>
        <taxon>Dendrobiinae</taxon>
        <taxon>Dendrobium</taxon>
    </lineage>
</organism>
<accession>A0A8T3BHZ5</accession>
<dbReference type="PANTHER" id="PTHR31471:SF52">
    <property type="entry name" value="F12A21.28"/>
    <property type="match status" value="1"/>
</dbReference>
<dbReference type="Proteomes" id="UP000829196">
    <property type="component" value="Unassembled WGS sequence"/>
</dbReference>
<feature type="domain" description="Remorin C-terminal" evidence="3">
    <location>
        <begin position="256"/>
        <end position="359"/>
    </location>
</feature>
<dbReference type="AlphaFoldDB" id="A0A8T3BHZ5"/>
<dbReference type="Pfam" id="PF03763">
    <property type="entry name" value="Remorin_C"/>
    <property type="match status" value="1"/>
</dbReference>
<sequence>MRSVAMDKKACYKHSSSVENYASESFELHKGNSNGKGSHHSKALGSRSKQTPSKWDDAQKWLIGFSSGGNDGHSNSKPRNSNAEDRRLLHCASQRGRDSCSSADVGLEEDLALRNTIQEEGETKKIDCSDLVWRVNKPMEDSKLEVKAVSLRDFGTEMTPIASQDPSRTATPIRATTPVLTSPISSRSSTPGRCRQGGNSFECFQTGVKNLQRDNEAVLFGTASGNGWAVNREGTADGRKVVGDNDFEQMKNSNSLESRAMAWNEAERTKYMARFKREEVKIQAWENHEKRKAEMEMKKIEVKAERFKSRAQEKLANKLAATRRIAEEKRSNAESKLNESAARTADKADYIRRTGHLPSSFFFKLPSLCG</sequence>